<evidence type="ECO:0000313" key="2">
    <source>
        <dbReference type="Proteomes" id="UP001501576"/>
    </source>
</evidence>
<organism evidence="1 2">
    <name type="scientific">Streptomyces mordarskii</name>
    <dbReference type="NCBI Taxonomy" id="1226758"/>
    <lineage>
        <taxon>Bacteria</taxon>
        <taxon>Bacillati</taxon>
        <taxon>Actinomycetota</taxon>
        <taxon>Actinomycetes</taxon>
        <taxon>Kitasatosporales</taxon>
        <taxon>Streptomycetaceae</taxon>
        <taxon>Streptomyces</taxon>
    </lineage>
</organism>
<gene>
    <name evidence="1" type="ORF">GCM10010390_87180</name>
</gene>
<reference evidence="1 2" key="1">
    <citation type="journal article" date="2019" name="Int. J. Syst. Evol. Microbiol.">
        <title>The Global Catalogue of Microorganisms (GCM) 10K type strain sequencing project: providing services to taxonomists for standard genome sequencing and annotation.</title>
        <authorList>
            <consortium name="The Broad Institute Genomics Platform"/>
            <consortium name="The Broad Institute Genome Sequencing Center for Infectious Disease"/>
            <person name="Wu L."/>
            <person name="Ma J."/>
        </authorList>
    </citation>
    <scope>NUCLEOTIDE SEQUENCE [LARGE SCALE GENOMIC DNA]</scope>
    <source>
        <strain evidence="1 2">JCM 5052</strain>
    </source>
</reference>
<protein>
    <recommendedName>
        <fullName evidence="3">Aminoglycoside phosphotransferase domain-containing protein</fullName>
    </recommendedName>
</protein>
<dbReference type="SUPFAM" id="SSF56112">
    <property type="entry name" value="Protein kinase-like (PK-like)"/>
    <property type="match status" value="1"/>
</dbReference>
<proteinExistence type="predicted"/>
<evidence type="ECO:0008006" key="3">
    <source>
        <dbReference type="Google" id="ProtNLM"/>
    </source>
</evidence>
<sequence>MEVIGDQGRRLVARLSRRTEAALDRELDLLERLGSLGFSVPAVVPTLDGCRRVAGVVVREWVDGDPPGAGDWAAVARELQLVGDREQQAAMGDERILGHAVDATPDDFAARGHDEHTADRHR</sequence>
<dbReference type="InterPro" id="IPR011009">
    <property type="entry name" value="Kinase-like_dom_sf"/>
</dbReference>
<dbReference type="Proteomes" id="UP001501576">
    <property type="component" value="Unassembled WGS sequence"/>
</dbReference>
<name>A0ABN1EPJ8_9ACTN</name>
<accession>A0ABN1EPJ8</accession>
<dbReference type="EMBL" id="BAAABZ010000085">
    <property type="protein sequence ID" value="GAA0570533.1"/>
    <property type="molecule type" value="Genomic_DNA"/>
</dbReference>
<keyword evidence="2" id="KW-1185">Reference proteome</keyword>
<comment type="caution">
    <text evidence="1">The sequence shown here is derived from an EMBL/GenBank/DDBJ whole genome shotgun (WGS) entry which is preliminary data.</text>
</comment>
<evidence type="ECO:0000313" key="1">
    <source>
        <dbReference type="EMBL" id="GAA0570533.1"/>
    </source>
</evidence>